<dbReference type="InterPro" id="IPR036397">
    <property type="entry name" value="RNaseH_sf"/>
</dbReference>
<name>A0A067F744_CITSI</name>
<dbReference type="GO" id="GO:0005634">
    <property type="term" value="C:nucleus"/>
    <property type="evidence" value="ECO:0000318"/>
    <property type="project" value="GO_Central"/>
</dbReference>
<dbReference type="SUPFAM" id="SSF53098">
    <property type="entry name" value="Ribonuclease H-like"/>
    <property type="match status" value="1"/>
</dbReference>
<dbReference type="InterPro" id="IPR012337">
    <property type="entry name" value="RNaseH-like_sf"/>
</dbReference>
<evidence type="ECO:0000256" key="2">
    <source>
        <dbReference type="ARBA" id="ARBA00022801"/>
    </source>
</evidence>
<gene>
    <name evidence="4" type="ORF">CISIN_1g026397mg</name>
</gene>
<dbReference type="GO" id="GO:0005737">
    <property type="term" value="C:cytoplasm"/>
    <property type="evidence" value="ECO:0000318"/>
    <property type="project" value="GO_Central"/>
</dbReference>
<dbReference type="Gene3D" id="3.30.420.10">
    <property type="entry name" value="Ribonuclease H-like superfamily/Ribonuclease H"/>
    <property type="match status" value="1"/>
</dbReference>
<evidence type="ECO:0000313" key="4">
    <source>
        <dbReference type="EMBL" id="KDO63174.1"/>
    </source>
</evidence>
<dbReference type="SMR" id="A0A067F744"/>
<keyword evidence="1" id="KW-0540">Nuclease</keyword>
<dbReference type="InterPro" id="IPR051132">
    <property type="entry name" value="3-5_Exonuclease_domain"/>
</dbReference>
<dbReference type="CDD" id="cd06141">
    <property type="entry name" value="WRN_exo"/>
    <property type="match status" value="1"/>
</dbReference>
<dbReference type="AlphaFoldDB" id="A0A067F744"/>
<dbReference type="GO" id="GO:0008408">
    <property type="term" value="F:3'-5' exonuclease activity"/>
    <property type="evidence" value="ECO:0000318"/>
    <property type="project" value="GO_Central"/>
</dbReference>
<dbReference type="PANTHER" id="PTHR13620">
    <property type="entry name" value="3-5 EXONUCLEASE"/>
    <property type="match status" value="1"/>
</dbReference>
<dbReference type="PaxDb" id="2711-XP_006482394.1"/>
<protein>
    <recommendedName>
        <fullName evidence="3">3'-5' exonuclease domain-containing protein</fullName>
    </recommendedName>
</protein>
<organism evidence="4 5">
    <name type="scientific">Citrus sinensis</name>
    <name type="common">Sweet orange</name>
    <name type="synonym">Citrus aurantium var. sinensis</name>
    <dbReference type="NCBI Taxonomy" id="2711"/>
    <lineage>
        <taxon>Eukaryota</taxon>
        <taxon>Viridiplantae</taxon>
        <taxon>Streptophyta</taxon>
        <taxon>Embryophyta</taxon>
        <taxon>Tracheophyta</taxon>
        <taxon>Spermatophyta</taxon>
        <taxon>Magnoliopsida</taxon>
        <taxon>eudicotyledons</taxon>
        <taxon>Gunneridae</taxon>
        <taxon>Pentapetalae</taxon>
        <taxon>rosids</taxon>
        <taxon>malvids</taxon>
        <taxon>Sapindales</taxon>
        <taxon>Rutaceae</taxon>
        <taxon>Aurantioideae</taxon>
        <taxon>Citrus</taxon>
    </lineage>
</organism>
<evidence type="ECO:0000259" key="3">
    <source>
        <dbReference type="Pfam" id="PF01612"/>
    </source>
</evidence>
<dbReference type="GO" id="GO:0003676">
    <property type="term" value="F:nucleic acid binding"/>
    <property type="evidence" value="ECO:0007669"/>
    <property type="project" value="InterPro"/>
</dbReference>
<proteinExistence type="predicted"/>
<dbReference type="Proteomes" id="UP000027120">
    <property type="component" value="Unassembled WGS sequence"/>
</dbReference>
<evidence type="ECO:0000313" key="5">
    <source>
        <dbReference type="Proteomes" id="UP000027120"/>
    </source>
</evidence>
<dbReference type="InterPro" id="IPR002562">
    <property type="entry name" value="3'-5'_exonuclease_dom"/>
</dbReference>
<dbReference type="eggNOG" id="KOG4373">
    <property type="taxonomic scope" value="Eukaryota"/>
</dbReference>
<accession>A0A067F744</accession>
<sequence>MAIAIELREVCPNPFRIIKLPNGLWKVRFWNDDIEATVTPKAGTAEFWIREICYHHRRRINKQELVVGLDTEWCLPSSENGHQKVAVLQLCVGRRCLVFQPCHNYGIPSALVEFLGDKRITFVGKEVAADATKLLQDYGLLVANDPVYLRFGLSKLVFNILNVGMEKPREITMSEWDREVLSEKQIQHAAIDGFVSCTLGVVLMKSVKQKQKRRMRKKSKKASFQIEREVEKQALLIKK</sequence>
<keyword evidence="5" id="KW-1185">Reference proteome</keyword>
<feature type="domain" description="3'-5' exonuclease" evidence="3">
    <location>
        <begin position="63"/>
        <end position="195"/>
    </location>
</feature>
<dbReference type="STRING" id="2711.A0A067F744"/>
<dbReference type="GO" id="GO:0006139">
    <property type="term" value="P:nucleobase-containing compound metabolic process"/>
    <property type="evidence" value="ECO:0007669"/>
    <property type="project" value="InterPro"/>
</dbReference>
<reference evidence="4 5" key="1">
    <citation type="submission" date="2014-04" db="EMBL/GenBank/DDBJ databases">
        <authorList>
            <consortium name="International Citrus Genome Consortium"/>
            <person name="Gmitter F."/>
            <person name="Chen C."/>
            <person name="Farmerie W."/>
            <person name="Harkins T."/>
            <person name="Desany B."/>
            <person name="Mohiuddin M."/>
            <person name="Kodira C."/>
            <person name="Borodovsky M."/>
            <person name="Lomsadze A."/>
            <person name="Burns P."/>
            <person name="Jenkins J."/>
            <person name="Prochnik S."/>
            <person name="Shu S."/>
            <person name="Chapman J."/>
            <person name="Pitluck S."/>
            <person name="Schmutz J."/>
            <person name="Rokhsar D."/>
        </authorList>
    </citation>
    <scope>NUCLEOTIDE SEQUENCE</scope>
</reference>
<dbReference type="EMBL" id="KK784914">
    <property type="protein sequence ID" value="KDO63174.1"/>
    <property type="molecule type" value="Genomic_DNA"/>
</dbReference>
<evidence type="ECO:0000256" key="1">
    <source>
        <dbReference type="ARBA" id="ARBA00022722"/>
    </source>
</evidence>
<dbReference type="Pfam" id="PF01612">
    <property type="entry name" value="DNA_pol_A_exo1"/>
    <property type="match status" value="1"/>
</dbReference>
<dbReference type="PANTHER" id="PTHR13620:SF76">
    <property type="entry name" value="WERNER SYNDROME-LIKE EXONUCLEASE"/>
    <property type="match status" value="1"/>
</dbReference>
<keyword evidence="2" id="KW-0378">Hydrolase</keyword>